<dbReference type="AlphaFoldDB" id="I7GMS5"/>
<name>I7GMS5_MACFA</name>
<accession>I7GMS5</accession>
<protein>
    <submittedName>
        <fullName evidence="1">Macaca fascicularis brain cDNA, clone: QflA-18141</fullName>
    </submittedName>
</protein>
<evidence type="ECO:0000313" key="1">
    <source>
        <dbReference type="EMBL" id="BAE89505.1"/>
    </source>
</evidence>
<proteinExistence type="evidence at transcript level"/>
<dbReference type="EMBL" id="AB172443">
    <property type="protein sequence ID" value="BAE89505.1"/>
    <property type="molecule type" value="mRNA"/>
</dbReference>
<reference evidence="1" key="1">
    <citation type="journal article" date="2007" name="PLoS Biol.">
        <title>Rate of evolution in brain-expressed genes in humans and other primates.</title>
        <authorList>
            <person name="Wang H.-Y."/>
            <person name="Chien H.-C."/>
            <person name="Osada N."/>
            <person name="Hashimoto K."/>
            <person name="Sugano S."/>
            <person name="Gojobori T."/>
            <person name="Chou C.-K."/>
            <person name="Tsai S.-F."/>
            <person name="Wu C.-I."/>
            <person name="Shen C.-K.J."/>
        </authorList>
    </citation>
    <scope>NUCLEOTIDE SEQUENCE</scope>
</reference>
<organism evidence="1">
    <name type="scientific">Macaca fascicularis</name>
    <name type="common">Crab-eating macaque</name>
    <name type="synonym">Cynomolgus monkey</name>
    <dbReference type="NCBI Taxonomy" id="9541"/>
    <lineage>
        <taxon>Eukaryota</taxon>
        <taxon>Metazoa</taxon>
        <taxon>Chordata</taxon>
        <taxon>Craniata</taxon>
        <taxon>Vertebrata</taxon>
        <taxon>Euteleostomi</taxon>
        <taxon>Mammalia</taxon>
        <taxon>Eutheria</taxon>
        <taxon>Euarchontoglires</taxon>
        <taxon>Primates</taxon>
        <taxon>Haplorrhini</taxon>
        <taxon>Catarrhini</taxon>
        <taxon>Cercopithecidae</taxon>
        <taxon>Cercopithecinae</taxon>
        <taxon>Macaca</taxon>
    </lineage>
</organism>
<sequence length="31" mass="3604">MEIRKCLGITPLLSSLGDRVRPFFKKKKENV</sequence>